<reference evidence="2" key="1">
    <citation type="journal article" date="2019" name="bioRxiv">
        <title>The Genome of the Zebra Mussel, Dreissena polymorpha: A Resource for Invasive Species Research.</title>
        <authorList>
            <person name="McCartney M.A."/>
            <person name="Auch B."/>
            <person name="Kono T."/>
            <person name="Mallez S."/>
            <person name="Zhang Y."/>
            <person name="Obille A."/>
            <person name="Becker A."/>
            <person name="Abrahante J.E."/>
            <person name="Garbe J."/>
            <person name="Badalamenti J.P."/>
            <person name="Herman A."/>
            <person name="Mangelson H."/>
            <person name="Liachko I."/>
            <person name="Sullivan S."/>
            <person name="Sone E.D."/>
            <person name="Koren S."/>
            <person name="Silverstein K.A.T."/>
            <person name="Beckman K.B."/>
            <person name="Gohl D.M."/>
        </authorList>
    </citation>
    <scope>NUCLEOTIDE SEQUENCE</scope>
    <source>
        <strain evidence="2">Duluth1</strain>
        <tissue evidence="2">Whole animal</tissue>
    </source>
</reference>
<gene>
    <name evidence="2" type="ORF">DPMN_091773</name>
</gene>
<feature type="region of interest" description="Disordered" evidence="1">
    <location>
        <begin position="36"/>
        <end position="64"/>
    </location>
</feature>
<feature type="compositionally biased region" description="Polar residues" evidence="1">
    <location>
        <begin position="44"/>
        <end position="64"/>
    </location>
</feature>
<sequence>MRAQGTGVGLPRRGCACSCGGGVLCALGTESRYSLPRLTDGGKQPTNSSSSASDKCTTITYHKL</sequence>
<protein>
    <submittedName>
        <fullName evidence="2">Uncharacterized protein</fullName>
    </submittedName>
</protein>
<reference evidence="2" key="2">
    <citation type="submission" date="2020-11" db="EMBL/GenBank/DDBJ databases">
        <authorList>
            <person name="McCartney M.A."/>
            <person name="Auch B."/>
            <person name="Kono T."/>
            <person name="Mallez S."/>
            <person name="Becker A."/>
            <person name="Gohl D.M."/>
            <person name="Silverstein K.A.T."/>
            <person name="Koren S."/>
            <person name="Bechman K.B."/>
            <person name="Herman A."/>
            <person name="Abrahante J.E."/>
            <person name="Garbe J."/>
        </authorList>
    </citation>
    <scope>NUCLEOTIDE SEQUENCE</scope>
    <source>
        <strain evidence="2">Duluth1</strain>
        <tissue evidence="2">Whole animal</tissue>
    </source>
</reference>
<dbReference type="Proteomes" id="UP000828390">
    <property type="component" value="Unassembled WGS sequence"/>
</dbReference>
<accession>A0A9D4R097</accession>
<keyword evidence="3" id="KW-1185">Reference proteome</keyword>
<evidence type="ECO:0000313" key="2">
    <source>
        <dbReference type="EMBL" id="KAH3849373.1"/>
    </source>
</evidence>
<dbReference type="EMBL" id="JAIWYP010000003">
    <property type="protein sequence ID" value="KAH3849373.1"/>
    <property type="molecule type" value="Genomic_DNA"/>
</dbReference>
<evidence type="ECO:0000256" key="1">
    <source>
        <dbReference type="SAM" id="MobiDB-lite"/>
    </source>
</evidence>
<name>A0A9D4R097_DREPO</name>
<dbReference type="AlphaFoldDB" id="A0A9D4R097"/>
<evidence type="ECO:0000313" key="3">
    <source>
        <dbReference type="Proteomes" id="UP000828390"/>
    </source>
</evidence>
<organism evidence="2 3">
    <name type="scientific">Dreissena polymorpha</name>
    <name type="common">Zebra mussel</name>
    <name type="synonym">Mytilus polymorpha</name>
    <dbReference type="NCBI Taxonomy" id="45954"/>
    <lineage>
        <taxon>Eukaryota</taxon>
        <taxon>Metazoa</taxon>
        <taxon>Spiralia</taxon>
        <taxon>Lophotrochozoa</taxon>
        <taxon>Mollusca</taxon>
        <taxon>Bivalvia</taxon>
        <taxon>Autobranchia</taxon>
        <taxon>Heteroconchia</taxon>
        <taxon>Euheterodonta</taxon>
        <taxon>Imparidentia</taxon>
        <taxon>Neoheterodontei</taxon>
        <taxon>Myida</taxon>
        <taxon>Dreissenoidea</taxon>
        <taxon>Dreissenidae</taxon>
        <taxon>Dreissena</taxon>
    </lineage>
</organism>
<proteinExistence type="predicted"/>
<comment type="caution">
    <text evidence="2">The sequence shown here is derived from an EMBL/GenBank/DDBJ whole genome shotgun (WGS) entry which is preliminary data.</text>
</comment>